<dbReference type="AlphaFoldDB" id="A0A1I2W582"/>
<evidence type="ECO:0000313" key="2">
    <source>
        <dbReference type="Proteomes" id="UP000198752"/>
    </source>
</evidence>
<name>A0A1I2W582_9BACL</name>
<dbReference type="STRING" id="269670.SAMN02982927_03383"/>
<dbReference type="SUPFAM" id="SSF55347">
    <property type="entry name" value="Glyceraldehyde-3-phosphate dehydrogenase-like, C-terminal domain"/>
    <property type="match status" value="1"/>
</dbReference>
<organism evidence="1 2">
    <name type="scientific">Sporolactobacillus nakayamae</name>
    <dbReference type="NCBI Taxonomy" id="269670"/>
    <lineage>
        <taxon>Bacteria</taxon>
        <taxon>Bacillati</taxon>
        <taxon>Bacillota</taxon>
        <taxon>Bacilli</taxon>
        <taxon>Bacillales</taxon>
        <taxon>Sporolactobacillaceae</taxon>
        <taxon>Sporolactobacillus</taxon>
    </lineage>
</organism>
<evidence type="ECO:0008006" key="3">
    <source>
        <dbReference type="Google" id="ProtNLM"/>
    </source>
</evidence>
<reference evidence="2" key="1">
    <citation type="submission" date="2016-10" db="EMBL/GenBank/DDBJ databases">
        <authorList>
            <person name="Varghese N."/>
            <person name="Submissions S."/>
        </authorList>
    </citation>
    <scope>NUCLEOTIDE SEQUENCE [LARGE SCALE GENOMIC DNA]</scope>
    <source>
        <strain evidence="2">ATCC 700379</strain>
    </source>
</reference>
<gene>
    <name evidence="1" type="ORF">SAMN02982927_03383</name>
</gene>
<accession>A0A1I2W582</accession>
<evidence type="ECO:0000313" key="1">
    <source>
        <dbReference type="EMBL" id="SFG95777.1"/>
    </source>
</evidence>
<protein>
    <recommendedName>
        <fullName evidence="3">Gfo/Idh/MocA-like oxidoreductase C-terminal domain-containing protein</fullName>
    </recommendedName>
</protein>
<dbReference type="Proteomes" id="UP000198752">
    <property type="component" value="Unassembled WGS sequence"/>
</dbReference>
<dbReference type="OrthoDB" id="9815825at2"/>
<dbReference type="Gene3D" id="3.30.360.10">
    <property type="entry name" value="Dihydrodipicolinate Reductase, domain 2"/>
    <property type="match status" value="1"/>
</dbReference>
<keyword evidence="2" id="KW-1185">Reference proteome</keyword>
<proteinExistence type="predicted"/>
<dbReference type="RefSeq" id="WP_093674712.1">
    <property type="nucleotide sequence ID" value="NZ_FOOY01000034.1"/>
</dbReference>
<sequence length="115" mass="12903">MGIILKNPDDQLAVMALSMCAKQPKRGVISGTKGCIEISNYPRATEAAHTETHEVITAGDTSLALQYEVQGMQRYIDQGHDDGEFALSVDSMDILTNVRNQWRMKYPFDRSRLLK</sequence>
<dbReference type="EMBL" id="FOOY01000034">
    <property type="protein sequence ID" value="SFG95777.1"/>
    <property type="molecule type" value="Genomic_DNA"/>
</dbReference>